<dbReference type="GeneID" id="20236743"/>
<reference evidence="2 3" key="1">
    <citation type="journal article" date="2013" name="Nature">
        <title>Insights into bilaterian evolution from three spiralian genomes.</title>
        <authorList>
            <person name="Simakov O."/>
            <person name="Marletaz F."/>
            <person name="Cho S.J."/>
            <person name="Edsinger-Gonzales E."/>
            <person name="Havlak P."/>
            <person name="Hellsten U."/>
            <person name="Kuo D.H."/>
            <person name="Larsson T."/>
            <person name="Lv J."/>
            <person name="Arendt D."/>
            <person name="Savage R."/>
            <person name="Osoegawa K."/>
            <person name="de Jong P."/>
            <person name="Grimwood J."/>
            <person name="Chapman J.A."/>
            <person name="Shapiro H."/>
            <person name="Aerts A."/>
            <person name="Otillar R.P."/>
            <person name="Terry A.Y."/>
            <person name="Boore J.L."/>
            <person name="Grigoriev I.V."/>
            <person name="Lindberg D.R."/>
            <person name="Seaver E.C."/>
            <person name="Weisblat D.A."/>
            <person name="Putnam N.H."/>
            <person name="Rokhsar D.S."/>
        </authorList>
    </citation>
    <scope>NUCLEOTIDE SEQUENCE [LARGE SCALE GENOMIC DNA]</scope>
</reference>
<evidence type="ECO:0000256" key="1">
    <source>
        <dbReference type="SAM" id="MobiDB-lite"/>
    </source>
</evidence>
<accession>V3ZIZ9</accession>
<feature type="non-terminal residue" evidence="2">
    <location>
        <position position="1"/>
    </location>
</feature>
<evidence type="ECO:0000313" key="3">
    <source>
        <dbReference type="Proteomes" id="UP000030746"/>
    </source>
</evidence>
<dbReference type="EMBL" id="KB203566">
    <property type="protein sequence ID" value="ESO84232.1"/>
    <property type="molecule type" value="Genomic_DNA"/>
</dbReference>
<proteinExistence type="predicted"/>
<dbReference type="CTD" id="20236743"/>
<dbReference type="OrthoDB" id="10491326at2759"/>
<sequence length="273" mass="29209">DKESSEDKLKKKITETESKTAPKKVTTISKEGTPSKESTPSKEATLTLPAAPVGGVVSQPVIPLSSSVDEPADKVIKKDLEKDSDKENCLSPHQAGGTTIPPINLVQNVGGNQSIPAINSSVHYIPVSVNNFNLSSPNLLGSLWGPTPVRINDKAVKKSSSSNFKKPSPSNHHSVSISPQPLQTEKSSLHDKLTHYDSTKTSKKNGEKGLLSFPEVRGLSLPEVKGAEAKTKDKPSKKSNVTVIPHITNLDFMGSTNQHNSLDSDKDNSLPNV</sequence>
<name>V3ZIZ9_LOTGI</name>
<feature type="compositionally biased region" description="Basic and acidic residues" evidence="1">
    <location>
        <begin position="1"/>
        <end position="20"/>
    </location>
</feature>
<dbReference type="HOGENOM" id="CLU_1021471_0_0_1"/>
<feature type="region of interest" description="Disordered" evidence="1">
    <location>
        <begin position="251"/>
        <end position="273"/>
    </location>
</feature>
<feature type="compositionally biased region" description="Basic and acidic residues" evidence="1">
    <location>
        <begin position="262"/>
        <end position="273"/>
    </location>
</feature>
<feature type="compositionally biased region" description="Low complexity" evidence="1">
    <location>
        <begin position="158"/>
        <end position="171"/>
    </location>
</feature>
<gene>
    <name evidence="2" type="ORF">LOTGIDRAFT_155568</name>
</gene>
<feature type="compositionally biased region" description="Polar residues" evidence="1">
    <location>
        <begin position="172"/>
        <end position="186"/>
    </location>
</feature>
<keyword evidence="3" id="KW-1185">Reference proteome</keyword>
<feature type="region of interest" description="Disordered" evidence="1">
    <location>
        <begin position="1"/>
        <end position="47"/>
    </location>
</feature>
<dbReference type="RefSeq" id="XP_009065352.1">
    <property type="nucleotide sequence ID" value="XM_009067104.1"/>
</dbReference>
<evidence type="ECO:0000313" key="2">
    <source>
        <dbReference type="EMBL" id="ESO84232.1"/>
    </source>
</evidence>
<dbReference type="AlphaFoldDB" id="V3ZIZ9"/>
<organism evidence="2 3">
    <name type="scientific">Lottia gigantea</name>
    <name type="common">Giant owl limpet</name>
    <dbReference type="NCBI Taxonomy" id="225164"/>
    <lineage>
        <taxon>Eukaryota</taxon>
        <taxon>Metazoa</taxon>
        <taxon>Spiralia</taxon>
        <taxon>Lophotrochozoa</taxon>
        <taxon>Mollusca</taxon>
        <taxon>Gastropoda</taxon>
        <taxon>Patellogastropoda</taxon>
        <taxon>Lottioidea</taxon>
        <taxon>Lottiidae</taxon>
        <taxon>Lottia</taxon>
    </lineage>
</organism>
<dbReference type="Proteomes" id="UP000030746">
    <property type="component" value="Unassembled WGS sequence"/>
</dbReference>
<feature type="region of interest" description="Disordered" evidence="1">
    <location>
        <begin position="155"/>
        <end position="190"/>
    </location>
</feature>
<protein>
    <submittedName>
        <fullName evidence="2">Uncharacterized protein</fullName>
    </submittedName>
</protein>
<dbReference type="KEGG" id="lgi:LOTGIDRAFT_155568"/>
<feature type="region of interest" description="Disordered" evidence="1">
    <location>
        <begin position="80"/>
        <end position="102"/>
    </location>
</feature>
<feature type="compositionally biased region" description="Polar residues" evidence="1">
    <location>
        <begin position="26"/>
        <end position="44"/>
    </location>
</feature>